<comment type="caution">
    <text evidence="1">The sequence shown here is derived from an EMBL/GenBank/DDBJ whole genome shotgun (WGS) entry which is preliminary data.</text>
</comment>
<evidence type="ECO:0000313" key="1">
    <source>
        <dbReference type="EMBL" id="KAH8018079.1"/>
    </source>
</evidence>
<gene>
    <name evidence="1" type="ORF">K3G42_033653</name>
</gene>
<dbReference type="Proteomes" id="UP000827872">
    <property type="component" value="Linkage Group LG01"/>
</dbReference>
<name>A0ACB8GEI5_9SAUR</name>
<proteinExistence type="predicted"/>
<protein>
    <submittedName>
        <fullName evidence="1">Uncharacterized protein</fullName>
    </submittedName>
</protein>
<accession>A0ACB8GEI5</accession>
<evidence type="ECO:0000313" key="2">
    <source>
        <dbReference type="Proteomes" id="UP000827872"/>
    </source>
</evidence>
<dbReference type="EMBL" id="CM037614">
    <property type="protein sequence ID" value="KAH8018079.1"/>
    <property type="molecule type" value="Genomic_DNA"/>
</dbReference>
<reference evidence="1" key="1">
    <citation type="submission" date="2021-08" db="EMBL/GenBank/DDBJ databases">
        <title>The first chromosome-level gecko genome reveals the dynamic sex chromosomes of Neotropical dwarf geckos (Sphaerodactylidae: Sphaerodactylus).</title>
        <authorList>
            <person name="Pinto B.J."/>
            <person name="Keating S.E."/>
            <person name="Gamble T."/>
        </authorList>
    </citation>
    <scope>NUCLEOTIDE SEQUENCE</scope>
    <source>
        <strain evidence="1">TG3544</strain>
    </source>
</reference>
<organism evidence="1 2">
    <name type="scientific">Sphaerodactylus townsendi</name>
    <dbReference type="NCBI Taxonomy" id="933632"/>
    <lineage>
        <taxon>Eukaryota</taxon>
        <taxon>Metazoa</taxon>
        <taxon>Chordata</taxon>
        <taxon>Craniata</taxon>
        <taxon>Vertebrata</taxon>
        <taxon>Euteleostomi</taxon>
        <taxon>Lepidosauria</taxon>
        <taxon>Squamata</taxon>
        <taxon>Bifurcata</taxon>
        <taxon>Gekkota</taxon>
        <taxon>Sphaerodactylidae</taxon>
        <taxon>Sphaerodactylus</taxon>
    </lineage>
</organism>
<keyword evidence="2" id="KW-1185">Reference proteome</keyword>
<sequence>MILTKSEQAKKRCSFGFKSCLGSPIHHFPKPLRSQPFGQMYHFLLALENINTVLLISSNLSGCEKIMIYTKNIYMGKLPKVTFPTNLIAKHQTWRKEARC</sequence>